<dbReference type="SUPFAM" id="SSF46785">
    <property type="entry name" value="Winged helix' DNA-binding domain"/>
    <property type="match status" value="1"/>
</dbReference>
<dbReference type="Pfam" id="PF00155">
    <property type="entry name" value="Aminotran_1_2"/>
    <property type="match status" value="1"/>
</dbReference>
<evidence type="ECO:0000256" key="2">
    <source>
        <dbReference type="ARBA" id="ARBA00022898"/>
    </source>
</evidence>
<comment type="similarity">
    <text evidence="1">In the C-terminal section; belongs to the class-I pyridoxal-phosphate-dependent aminotransferase family.</text>
</comment>
<organism evidence="7 8">
    <name type="scientific">Rhizobium lentis</name>
    <dbReference type="NCBI Taxonomy" id="1138194"/>
    <lineage>
        <taxon>Bacteria</taxon>
        <taxon>Pseudomonadati</taxon>
        <taxon>Pseudomonadota</taxon>
        <taxon>Alphaproteobacteria</taxon>
        <taxon>Hyphomicrobiales</taxon>
        <taxon>Rhizobiaceae</taxon>
        <taxon>Rhizobium/Agrobacterium group</taxon>
        <taxon>Rhizobium</taxon>
    </lineage>
</organism>
<dbReference type="Pfam" id="PF00392">
    <property type="entry name" value="GntR"/>
    <property type="match status" value="1"/>
</dbReference>
<keyword evidence="4" id="KW-0238">DNA-binding</keyword>
<protein>
    <submittedName>
        <fullName evidence="7">PLP-dependent aminotransferase family protein</fullName>
    </submittedName>
</protein>
<evidence type="ECO:0000313" key="8">
    <source>
        <dbReference type="Proteomes" id="UP000770629"/>
    </source>
</evidence>
<dbReference type="SUPFAM" id="SSF53383">
    <property type="entry name" value="PLP-dependent transferases"/>
    <property type="match status" value="1"/>
</dbReference>
<dbReference type="GO" id="GO:0008483">
    <property type="term" value="F:transaminase activity"/>
    <property type="evidence" value="ECO:0007669"/>
    <property type="project" value="UniProtKB-KW"/>
</dbReference>
<evidence type="ECO:0000256" key="1">
    <source>
        <dbReference type="ARBA" id="ARBA00005384"/>
    </source>
</evidence>
<dbReference type="InterPro" id="IPR015424">
    <property type="entry name" value="PyrdxlP-dep_Trfase"/>
</dbReference>
<keyword evidence="7" id="KW-0808">Transferase</keyword>
<keyword evidence="8" id="KW-1185">Reference proteome</keyword>
<name>A0ABS7IGX6_9HYPH</name>
<keyword evidence="2" id="KW-0663">Pyridoxal phosphate</keyword>
<keyword evidence="3" id="KW-0805">Transcription regulation</keyword>
<dbReference type="SMART" id="SM00345">
    <property type="entry name" value="HTH_GNTR"/>
    <property type="match status" value="1"/>
</dbReference>
<dbReference type="InterPro" id="IPR036388">
    <property type="entry name" value="WH-like_DNA-bd_sf"/>
</dbReference>
<feature type="domain" description="HTH gntR-type" evidence="6">
    <location>
        <begin position="20"/>
        <end position="88"/>
    </location>
</feature>
<dbReference type="EMBL" id="JABDYF010000003">
    <property type="protein sequence ID" value="MBX5089611.1"/>
    <property type="molecule type" value="Genomic_DNA"/>
</dbReference>
<sequence length="498" mass="53916">MSKRRSIIEIPSLNAIDRTANISRRLAEALRTAIARGELRPGERLPSTRTLAASLRIARGTVVEAFDQLTAEGYLEARVGAGTRVAAALTEAAPPLHATPAVPPAEDAIDLPAPAARLISMARTLSPHPPVPFAIAVPASGIAPDDNWRRLGNRVRASKQAAPSGYHDPMGVMELRIAIADHVRRARAVQCEPEQVIITSGTQQGLYMAGRVMLSRDDPVWAEDPAYPGLTAVLDDLGVRTHRLPVDAQGMNVERGLELCPAARAAFVTPSHQYPIGMPLSMARRNALIAWADKNRAWIVEDDYDSELRYAGHPFPSMQGLRPSRVIYLGTFSKVLFPSLRLGYVIAPLPLAEAFAGARAILDRHSPISEQHVLAAYIREGYFEAHLRRIRGLYAERRAILLAALERALPQGCHVQPSDQGMHILLWLPQEADDVRLAANALSAGLAVRAISPMYAAQPARPGLMLGFGGFPPEQLQAAVSELARLLRVCIAQTAPGA</sequence>
<dbReference type="PROSITE" id="PS50949">
    <property type="entry name" value="HTH_GNTR"/>
    <property type="match status" value="1"/>
</dbReference>
<dbReference type="Gene3D" id="3.40.640.10">
    <property type="entry name" value="Type I PLP-dependent aspartate aminotransferase-like (Major domain)"/>
    <property type="match status" value="1"/>
</dbReference>
<evidence type="ECO:0000256" key="4">
    <source>
        <dbReference type="ARBA" id="ARBA00023125"/>
    </source>
</evidence>
<dbReference type="Proteomes" id="UP000770629">
    <property type="component" value="Unassembled WGS sequence"/>
</dbReference>
<evidence type="ECO:0000256" key="5">
    <source>
        <dbReference type="ARBA" id="ARBA00023163"/>
    </source>
</evidence>
<dbReference type="PANTHER" id="PTHR46577:SF1">
    <property type="entry name" value="HTH-TYPE TRANSCRIPTIONAL REGULATORY PROTEIN GABR"/>
    <property type="match status" value="1"/>
</dbReference>
<dbReference type="PRINTS" id="PR00035">
    <property type="entry name" value="HTHGNTR"/>
</dbReference>
<keyword evidence="7" id="KW-0032">Aminotransferase</keyword>
<reference evidence="7 8" key="1">
    <citation type="submission" date="2020-04" db="EMBL/GenBank/DDBJ databases">
        <title>Global-level population genomics: horizontal gene transfer, symbiosis and evolution in Rhizobia.</title>
        <authorList>
            <person name="Gai Y."/>
        </authorList>
    </citation>
    <scope>NUCLEOTIDE SEQUENCE [LARGE SCALE GENOMIC DNA]</scope>
    <source>
        <strain evidence="7 8">BLR33</strain>
    </source>
</reference>
<evidence type="ECO:0000256" key="3">
    <source>
        <dbReference type="ARBA" id="ARBA00023015"/>
    </source>
</evidence>
<dbReference type="PANTHER" id="PTHR46577">
    <property type="entry name" value="HTH-TYPE TRANSCRIPTIONAL REGULATORY PROTEIN GABR"/>
    <property type="match status" value="1"/>
</dbReference>
<proteinExistence type="inferred from homology"/>
<gene>
    <name evidence="7" type="ORF">HJB60_10590</name>
</gene>
<dbReference type="InterPro" id="IPR015421">
    <property type="entry name" value="PyrdxlP-dep_Trfase_major"/>
</dbReference>
<dbReference type="InterPro" id="IPR004839">
    <property type="entry name" value="Aminotransferase_I/II_large"/>
</dbReference>
<evidence type="ECO:0000259" key="6">
    <source>
        <dbReference type="PROSITE" id="PS50949"/>
    </source>
</evidence>
<accession>A0ABS7IGX6</accession>
<keyword evidence="5" id="KW-0804">Transcription</keyword>
<dbReference type="CDD" id="cd07377">
    <property type="entry name" value="WHTH_GntR"/>
    <property type="match status" value="1"/>
</dbReference>
<comment type="caution">
    <text evidence="7">The sequence shown here is derived from an EMBL/GenBank/DDBJ whole genome shotgun (WGS) entry which is preliminary data.</text>
</comment>
<dbReference type="InterPro" id="IPR051446">
    <property type="entry name" value="HTH_trans_reg/aminotransferase"/>
</dbReference>
<dbReference type="InterPro" id="IPR000524">
    <property type="entry name" value="Tscrpt_reg_HTH_GntR"/>
</dbReference>
<dbReference type="InterPro" id="IPR036390">
    <property type="entry name" value="WH_DNA-bd_sf"/>
</dbReference>
<dbReference type="CDD" id="cd00609">
    <property type="entry name" value="AAT_like"/>
    <property type="match status" value="1"/>
</dbReference>
<dbReference type="Gene3D" id="1.10.10.10">
    <property type="entry name" value="Winged helix-like DNA-binding domain superfamily/Winged helix DNA-binding domain"/>
    <property type="match status" value="1"/>
</dbReference>
<evidence type="ECO:0000313" key="7">
    <source>
        <dbReference type="EMBL" id="MBX5089611.1"/>
    </source>
</evidence>
<dbReference type="RefSeq" id="WP_221119359.1">
    <property type="nucleotide sequence ID" value="NZ_JABDXZ010000002.1"/>
</dbReference>